<dbReference type="Proteomes" id="UP000790787">
    <property type="component" value="Chromosome 24"/>
</dbReference>
<evidence type="ECO:0000313" key="1">
    <source>
        <dbReference type="Proteomes" id="UP000790787"/>
    </source>
</evidence>
<organism evidence="1 2">
    <name type="scientific">Nicotiana tabacum</name>
    <name type="common">Common tobacco</name>
    <dbReference type="NCBI Taxonomy" id="4097"/>
    <lineage>
        <taxon>Eukaryota</taxon>
        <taxon>Viridiplantae</taxon>
        <taxon>Streptophyta</taxon>
        <taxon>Embryophyta</taxon>
        <taxon>Tracheophyta</taxon>
        <taxon>Spermatophyta</taxon>
        <taxon>Magnoliopsida</taxon>
        <taxon>eudicotyledons</taxon>
        <taxon>Gunneridae</taxon>
        <taxon>Pentapetalae</taxon>
        <taxon>asterids</taxon>
        <taxon>lamiids</taxon>
        <taxon>Solanales</taxon>
        <taxon>Solanaceae</taxon>
        <taxon>Nicotianoideae</taxon>
        <taxon>Nicotianeae</taxon>
        <taxon>Nicotiana</taxon>
    </lineage>
</organism>
<reference evidence="1" key="1">
    <citation type="journal article" date="2014" name="Nat. Commun.">
        <title>The tobacco genome sequence and its comparison with those of tomato and potato.</title>
        <authorList>
            <person name="Sierro N."/>
            <person name="Battey J.N."/>
            <person name="Ouadi S."/>
            <person name="Bakaher N."/>
            <person name="Bovet L."/>
            <person name="Willig A."/>
            <person name="Goepfert S."/>
            <person name="Peitsch M.C."/>
            <person name="Ivanov N.V."/>
        </authorList>
    </citation>
    <scope>NUCLEOTIDE SEQUENCE [LARGE SCALE GENOMIC DNA]</scope>
</reference>
<accession>A0AC58U2Q0</accession>
<name>A0AC58U2Q0_TOBAC</name>
<dbReference type="RefSeq" id="XP_075103735.1">
    <property type="nucleotide sequence ID" value="XM_075247634.1"/>
</dbReference>
<evidence type="ECO:0000313" key="2">
    <source>
        <dbReference type="RefSeq" id="XP_075103735.1"/>
    </source>
</evidence>
<proteinExistence type="predicted"/>
<keyword evidence="1" id="KW-1185">Reference proteome</keyword>
<gene>
    <name evidence="2" type="primary">LOC142178303</name>
</gene>
<sequence>MGAWRSSEDASEVRGKVKVKKAAYLKLVESAYEEKKQTNKELYKKARKEAKVGVSEAKTTIFGHLYEELGVKGGHKRLYRLAKVRKRKTRDLEQVKYIKDEEGKVLMEEAHIKREWQTYFPKLLNEEGNMDIVLGDLEPSKSRRDFGYCRRIKVEEVEGAMRKMKKGRAIGPDEIPVEF</sequence>
<protein>
    <submittedName>
        <fullName evidence="2">Uncharacterized protein LOC142178303</fullName>
    </submittedName>
</protein>
<reference evidence="2" key="2">
    <citation type="submission" date="2025-08" db="UniProtKB">
        <authorList>
            <consortium name="RefSeq"/>
        </authorList>
    </citation>
    <scope>IDENTIFICATION</scope>
    <source>
        <tissue evidence="2">Leaf</tissue>
    </source>
</reference>